<dbReference type="AlphaFoldDB" id="A0A7T8HLS7"/>
<dbReference type="InterPro" id="IPR043128">
    <property type="entry name" value="Rev_trsase/Diguanyl_cyclase"/>
</dbReference>
<feature type="domain" description="Reverse transcriptase" evidence="1">
    <location>
        <begin position="2"/>
        <end position="90"/>
    </location>
</feature>
<evidence type="ECO:0000313" key="3">
    <source>
        <dbReference type="Proteomes" id="UP000595437"/>
    </source>
</evidence>
<gene>
    <name evidence="2" type="ORF">FKW44_004528</name>
</gene>
<dbReference type="GO" id="GO:0071897">
    <property type="term" value="P:DNA biosynthetic process"/>
    <property type="evidence" value="ECO:0007669"/>
    <property type="project" value="UniProtKB-ARBA"/>
</dbReference>
<keyword evidence="3" id="KW-1185">Reference proteome</keyword>
<dbReference type="Gene3D" id="3.30.70.270">
    <property type="match status" value="1"/>
</dbReference>
<dbReference type="SUPFAM" id="SSF56672">
    <property type="entry name" value="DNA/RNA polymerases"/>
    <property type="match status" value="1"/>
</dbReference>
<evidence type="ECO:0000259" key="1">
    <source>
        <dbReference type="Pfam" id="PF00078"/>
    </source>
</evidence>
<sequence length="131" mass="15090">MLDLKDAYMQVRVDEACERHLAVKVNKRPYQLTRMGFGLNCGPEIMKAIVKVVLGQDKKIESATDSYFDDIIVDTEKVNVEEVRRLLKKFGLECKEPVPLENARVLGLQLTKERGRLAWRRGDGEDLEIER</sequence>
<accession>A0A7T8HLS7</accession>
<reference evidence="3" key="1">
    <citation type="submission" date="2021-01" db="EMBL/GenBank/DDBJ databases">
        <title>Caligus Genome Assembly.</title>
        <authorList>
            <person name="Gallardo-Escarate C."/>
        </authorList>
    </citation>
    <scope>NUCLEOTIDE SEQUENCE [LARGE SCALE GENOMIC DNA]</scope>
</reference>
<dbReference type="EMBL" id="CP045892">
    <property type="protein sequence ID" value="QQP52384.1"/>
    <property type="molecule type" value="Genomic_DNA"/>
</dbReference>
<dbReference type="Gene3D" id="3.10.10.10">
    <property type="entry name" value="HIV Type 1 Reverse Transcriptase, subunit A, domain 1"/>
    <property type="match status" value="1"/>
</dbReference>
<protein>
    <recommendedName>
        <fullName evidence="1">Reverse transcriptase domain-containing protein</fullName>
    </recommendedName>
</protein>
<evidence type="ECO:0000313" key="2">
    <source>
        <dbReference type="EMBL" id="QQP52384.1"/>
    </source>
</evidence>
<proteinExistence type="predicted"/>
<dbReference type="Pfam" id="PF00078">
    <property type="entry name" value="RVT_1"/>
    <property type="match status" value="1"/>
</dbReference>
<dbReference type="OrthoDB" id="6375508at2759"/>
<dbReference type="InterPro" id="IPR000477">
    <property type="entry name" value="RT_dom"/>
</dbReference>
<dbReference type="InterPro" id="IPR043502">
    <property type="entry name" value="DNA/RNA_pol_sf"/>
</dbReference>
<organism evidence="2 3">
    <name type="scientific">Caligus rogercresseyi</name>
    <name type="common">Sea louse</name>
    <dbReference type="NCBI Taxonomy" id="217165"/>
    <lineage>
        <taxon>Eukaryota</taxon>
        <taxon>Metazoa</taxon>
        <taxon>Ecdysozoa</taxon>
        <taxon>Arthropoda</taxon>
        <taxon>Crustacea</taxon>
        <taxon>Multicrustacea</taxon>
        <taxon>Hexanauplia</taxon>
        <taxon>Copepoda</taxon>
        <taxon>Siphonostomatoida</taxon>
        <taxon>Caligidae</taxon>
        <taxon>Caligus</taxon>
    </lineage>
</organism>
<name>A0A7T8HLS7_CALRO</name>
<dbReference type="Proteomes" id="UP000595437">
    <property type="component" value="Chromosome 3"/>
</dbReference>